<keyword evidence="1" id="KW-1133">Transmembrane helix</keyword>
<feature type="transmembrane region" description="Helical" evidence="1">
    <location>
        <begin position="108"/>
        <end position="136"/>
    </location>
</feature>
<evidence type="ECO:0000313" key="3">
    <source>
        <dbReference type="Proteomes" id="UP001300261"/>
    </source>
</evidence>
<gene>
    <name evidence="2" type="ORF">ON753_25570</name>
</gene>
<dbReference type="EMBL" id="JAPEVI010000003">
    <property type="protein sequence ID" value="MCX2725687.1"/>
    <property type="molecule type" value="Genomic_DNA"/>
</dbReference>
<protein>
    <submittedName>
        <fullName evidence="2">DUF2182 domain-containing protein</fullName>
    </submittedName>
</protein>
<comment type="caution">
    <text evidence="2">The sequence shown here is derived from an EMBL/GenBank/DDBJ whole genome shotgun (WGS) entry which is preliminary data.</text>
</comment>
<accession>A0ABT3R939</accession>
<reference evidence="2 3" key="1">
    <citation type="journal article" date="2016" name="Int. J. Syst. Evol. Microbiol.">
        <title>Labrenzia salina sp. nov., isolated from the rhizosphere of the halophyte Arthrocnemum macrostachyum.</title>
        <authorList>
            <person name="Camacho M."/>
            <person name="Redondo-Gomez S."/>
            <person name="Rodriguez-Llorente I."/>
            <person name="Rohde M."/>
            <person name="Sproer C."/>
            <person name="Schumann P."/>
            <person name="Klenk H.P."/>
            <person name="Montero-Calasanz M.D.C."/>
        </authorList>
    </citation>
    <scope>NUCLEOTIDE SEQUENCE [LARGE SCALE GENOMIC DNA]</scope>
    <source>
        <strain evidence="2 3">DSM 29163</strain>
    </source>
</reference>
<proteinExistence type="predicted"/>
<feature type="transmembrane region" description="Helical" evidence="1">
    <location>
        <begin position="64"/>
        <end position="87"/>
    </location>
</feature>
<name>A0ABT3R939_9HYPH</name>
<feature type="transmembrane region" description="Helical" evidence="1">
    <location>
        <begin position="148"/>
        <end position="166"/>
    </location>
</feature>
<dbReference type="RefSeq" id="WP_265966806.1">
    <property type="nucleotide sequence ID" value="NZ_JAPEVI010000003.1"/>
</dbReference>
<keyword evidence="1" id="KW-0472">Membrane</keyword>
<dbReference type="InterPro" id="IPR018688">
    <property type="entry name" value="PpoB2-like"/>
</dbReference>
<feature type="transmembrane region" description="Helical" evidence="1">
    <location>
        <begin position="243"/>
        <end position="264"/>
    </location>
</feature>
<evidence type="ECO:0000313" key="2">
    <source>
        <dbReference type="EMBL" id="MCX2725687.1"/>
    </source>
</evidence>
<dbReference type="Proteomes" id="UP001300261">
    <property type="component" value="Unassembled WGS sequence"/>
</dbReference>
<feature type="transmembrane region" description="Helical" evidence="1">
    <location>
        <begin position="16"/>
        <end position="44"/>
    </location>
</feature>
<sequence length="270" mass="29101">MTDTTPLETVLKRDRLIVMVGLATVVALAAVYTVAGVGMSMSALSMTGMAVEMPGMMMEPAVWSAPYALLVFLMWWVMMIAMMVPSAAPMILLHASLARKRKTARSPYGAVSCFVAGYLAVWGGFSLVAMALQWGLERVGTMTGMMEIVSAPLAGMVLLAAGLYQLTPLKETCLKHCRHPMFFLLHHWKPGAVGAFRMGAEHGAYCLGCCWFLMALLFVGGIMNLFWIAGIAIYVAVEKLAAGHRLLTTATGILLALCGVWLMAEPYLAA</sequence>
<keyword evidence="3" id="KW-1185">Reference proteome</keyword>
<keyword evidence="1" id="KW-0812">Transmembrane</keyword>
<feature type="transmembrane region" description="Helical" evidence="1">
    <location>
        <begin position="204"/>
        <end position="237"/>
    </location>
</feature>
<organism evidence="2 3">
    <name type="scientific">Roseibium salinum</name>
    <dbReference type="NCBI Taxonomy" id="1604349"/>
    <lineage>
        <taxon>Bacteria</taxon>
        <taxon>Pseudomonadati</taxon>
        <taxon>Pseudomonadota</taxon>
        <taxon>Alphaproteobacteria</taxon>
        <taxon>Hyphomicrobiales</taxon>
        <taxon>Stappiaceae</taxon>
        <taxon>Roseibium</taxon>
    </lineage>
</organism>
<evidence type="ECO:0000256" key="1">
    <source>
        <dbReference type="SAM" id="Phobius"/>
    </source>
</evidence>
<dbReference type="Pfam" id="PF09948">
    <property type="entry name" value="PpoB2"/>
    <property type="match status" value="1"/>
</dbReference>